<evidence type="ECO:0000313" key="2">
    <source>
        <dbReference type="Proteomes" id="UP000053676"/>
    </source>
</evidence>
<dbReference type="EMBL" id="KI669177">
    <property type="protein sequence ID" value="ETN68922.1"/>
    <property type="molecule type" value="Genomic_DNA"/>
</dbReference>
<proteinExistence type="predicted"/>
<reference evidence="2" key="1">
    <citation type="journal article" date="2014" name="Nat. Genet.">
        <title>Genome of the human hookworm Necator americanus.</title>
        <authorList>
            <person name="Tang Y.T."/>
            <person name="Gao X."/>
            <person name="Rosa B.A."/>
            <person name="Abubucker S."/>
            <person name="Hallsworth-Pepin K."/>
            <person name="Martin J."/>
            <person name="Tyagi R."/>
            <person name="Heizer E."/>
            <person name="Zhang X."/>
            <person name="Bhonagiri-Palsikar V."/>
            <person name="Minx P."/>
            <person name="Warren W.C."/>
            <person name="Wang Q."/>
            <person name="Zhan B."/>
            <person name="Hotez P.J."/>
            <person name="Sternberg P.W."/>
            <person name="Dougall A."/>
            <person name="Gaze S.T."/>
            <person name="Mulvenna J."/>
            <person name="Sotillo J."/>
            <person name="Ranganathan S."/>
            <person name="Rabelo E.M."/>
            <person name="Wilson R.K."/>
            <person name="Felgner P.L."/>
            <person name="Bethony J."/>
            <person name="Hawdon J.M."/>
            <person name="Gasser R.B."/>
            <person name="Loukas A."/>
            <person name="Mitreva M."/>
        </authorList>
    </citation>
    <scope>NUCLEOTIDE SEQUENCE [LARGE SCALE GENOMIC DNA]</scope>
</reference>
<dbReference type="OrthoDB" id="430340at2759"/>
<name>W2SJJ2_NECAM</name>
<dbReference type="STRING" id="51031.W2SJJ2"/>
<evidence type="ECO:0000313" key="1">
    <source>
        <dbReference type="EMBL" id="ETN68922.1"/>
    </source>
</evidence>
<dbReference type="Proteomes" id="UP000053676">
    <property type="component" value="Unassembled WGS sequence"/>
</dbReference>
<evidence type="ECO:0008006" key="3">
    <source>
        <dbReference type="Google" id="ProtNLM"/>
    </source>
</evidence>
<dbReference type="AlphaFoldDB" id="W2SJJ2"/>
<keyword evidence="2" id="KW-1185">Reference proteome</keyword>
<sequence>MTEEEQSCEEDYCSSHGRGLYDPEEGCVCECDPQEWIGERCDIRSPCAGYSCMNSSNCTLKEHPQEKAVEAICVCPNGTELLKTTISGEFFVNQLRSPSAIYVIILKGDHCEKIETDDEKSLLIPCRKDHNYRAWYQQIHGMIKGNDRKNLEEIDKSCIEIDGSKCARDGVLRGVPSGKRYLVPFCECKDADSGRFCEEIVFASMETATRIPPQLVNSPVIVDSCFMEEIASCGELLWKQTLCGSWRISEEKEAEEDYGDIRDRKIRVAIEQKKNKDYVKLMTLVNKLQAQNDAKVVARTVPPKDNRADVANVADNAAMMTKCHTYRKVLESHHKLIKD</sequence>
<accession>W2SJJ2</accession>
<gene>
    <name evidence="1" type="ORF">NECAME_05377</name>
</gene>
<organism evidence="1 2">
    <name type="scientific">Necator americanus</name>
    <name type="common">Human hookworm</name>
    <dbReference type="NCBI Taxonomy" id="51031"/>
    <lineage>
        <taxon>Eukaryota</taxon>
        <taxon>Metazoa</taxon>
        <taxon>Ecdysozoa</taxon>
        <taxon>Nematoda</taxon>
        <taxon>Chromadorea</taxon>
        <taxon>Rhabditida</taxon>
        <taxon>Rhabditina</taxon>
        <taxon>Rhabditomorpha</taxon>
        <taxon>Strongyloidea</taxon>
        <taxon>Ancylostomatidae</taxon>
        <taxon>Bunostominae</taxon>
        <taxon>Necator</taxon>
    </lineage>
</organism>
<protein>
    <recommendedName>
        <fullName evidence="3">EGF-like domain-containing protein</fullName>
    </recommendedName>
</protein>
<dbReference type="KEGG" id="nai:NECAME_05377"/>